<dbReference type="AlphaFoldDB" id="A0AAV4ZXX8"/>
<dbReference type="GO" id="GO:0055088">
    <property type="term" value="P:lipid homeostasis"/>
    <property type="evidence" value="ECO:0007669"/>
    <property type="project" value="TreeGrafter"/>
</dbReference>
<dbReference type="SUPFAM" id="SSF47203">
    <property type="entry name" value="Acyl-CoA dehydrogenase C-terminal domain-like"/>
    <property type="match status" value="1"/>
</dbReference>
<evidence type="ECO:0008006" key="3">
    <source>
        <dbReference type="Google" id="ProtNLM"/>
    </source>
</evidence>
<dbReference type="GO" id="GO:0071949">
    <property type="term" value="F:FAD binding"/>
    <property type="evidence" value="ECO:0007669"/>
    <property type="project" value="InterPro"/>
</dbReference>
<dbReference type="GO" id="GO:0033540">
    <property type="term" value="P:fatty acid beta-oxidation using acyl-CoA oxidase"/>
    <property type="evidence" value="ECO:0007669"/>
    <property type="project" value="TreeGrafter"/>
</dbReference>
<evidence type="ECO:0000313" key="2">
    <source>
        <dbReference type="Proteomes" id="UP001050691"/>
    </source>
</evidence>
<reference evidence="1" key="1">
    <citation type="submission" date="2021-10" db="EMBL/GenBank/DDBJ databases">
        <title>De novo Genome Assembly of Clathrus columnatus (Basidiomycota, Fungi) Using Illumina and Nanopore Sequence Data.</title>
        <authorList>
            <person name="Ogiso-Tanaka E."/>
            <person name="Itagaki H."/>
            <person name="Hosoya T."/>
            <person name="Hosaka K."/>
        </authorList>
    </citation>
    <scope>NUCLEOTIDE SEQUENCE</scope>
    <source>
        <strain evidence="1">MO-923</strain>
    </source>
</reference>
<dbReference type="InterPro" id="IPR046373">
    <property type="entry name" value="Acyl-CoA_Oxase/DH_mid-dom_sf"/>
</dbReference>
<protein>
    <recommendedName>
        <fullName evidence="3">Acyl-CoA dehydrogenase NM domain-like protein</fullName>
    </recommendedName>
</protein>
<comment type="caution">
    <text evidence="1">The sequence shown here is derived from an EMBL/GenBank/DDBJ whole genome shotgun (WGS) entry which is preliminary data.</text>
</comment>
<gene>
    <name evidence="1" type="ORF">Clacol_000145</name>
</gene>
<sequence length="472" mass="52684">MALDGSVATLLTIQYNLCLGTLATFGNGRSDVEKIISEVLDYRISGQFCLTEINHGLNAINIETSATLQPNGEFLLHTPHPGAAKYMPPTCPFGIPCIAIILARLIVDGDDYGIRGFIVKLHDGFKMTPGNLEKPRSIRESFFENIQRVISGTLSMGAVTLPALRIGCYIGTAYSLRRQVLDPSTRTMRPISSFSTQYIPLLTSIARTLVFCAFGQEMYERFVDPSISSPSQKHFVASVFKTTVYRHTAEIILQLGDRCGAQGLFAAEVRGAAIAEGDILGISIRFAIDTLRGKVELYEPKYPDHLIAQHEQSIINELRLSLLQSKDHRSIETERMLLPHCRGVLEAIGHRWAYEAAVSRGVSQPIIDLFEASLFELDPAWYSENGGISRWEQKSLLLERATALYEDLPQFLKLLDVEDYVTAPIVSKERWEKYVMQLPVFVNDDEPSTTLLVSHHVDITSPQNITLSTRIH</sequence>
<dbReference type="SUPFAM" id="SSF56645">
    <property type="entry name" value="Acyl-CoA dehydrogenase NM domain-like"/>
    <property type="match status" value="1"/>
</dbReference>
<evidence type="ECO:0000313" key="1">
    <source>
        <dbReference type="EMBL" id="GJJ05958.1"/>
    </source>
</evidence>
<dbReference type="InterPro" id="IPR036250">
    <property type="entry name" value="AcylCo_DH-like_C"/>
</dbReference>
<dbReference type="EMBL" id="BPWL01000001">
    <property type="protein sequence ID" value="GJJ05958.1"/>
    <property type="molecule type" value="Genomic_DNA"/>
</dbReference>
<dbReference type="GO" id="GO:0005777">
    <property type="term" value="C:peroxisome"/>
    <property type="evidence" value="ECO:0007669"/>
    <property type="project" value="InterPro"/>
</dbReference>
<name>A0AAV4ZXX8_9AGAM</name>
<keyword evidence="2" id="KW-1185">Reference proteome</keyword>
<accession>A0AAV4ZXX8</accession>
<dbReference type="InterPro" id="IPR012258">
    <property type="entry name" value="Acyl-CoA_oxidase"/>
</dbReference>
<dbReference type="PANTHER" id="PTHR10909">
    <property type="entry name" value="ELECTRON TRANSPORT OXIDOREDUCTASE"/>
    <property type="match status" value="1"/>
</dbReference>
<dbReference type="Proteomes" id="UP001050691">
    <property type="component" value="Unassembled WGS sequence"/>
</dbReference>
<proteinExistence type="predicted"/>
<dbReference type="InterPro" id="IPR009100">
    <property type="entry name" value="AcylCoA_DH/oxidase_NM_dom_sf"/>
</dbReference>
<dbReference type="PANTHER" id="PTHR10909:SF382">
    <property type="entry name" value="ACYL-COENZYME A OXIDASE"/>
    <property type="match status" value="1"/>
</dbReference>
<dbReference type="GO" id="GO:0003997">
    <property type="term" value="F:acyl-CoA oxidase activity"/>
    <property type="evidence" value="ECO:0007669"/>
    <property type="project" value="InterPro"/>
</dbReference>
<dbReference type="Gene3D" id="2.40.110.10">
    <property type="entry name" value="Butyryl-CoA Dehydrogenase, subunit A, domain 2"/>
    <property type="match status" value="1"/>
</dbReference>
<dbReference type="Gene3D" id="1.20.140.10">
    <property type="entry name" value="Butyryl-CoA Dehydrogenase, subunit A, domain 3"/>
    <property type="match status" value="1"/>
</dbReference>
<dbReference type="GO" id="GO:0005504">
    <property type="term" value="F:fatty acid binding"/>
    <property type="evidence" value="ECO:0007669"/>
    <property type="project" value="TreeGrafter"/>
</dbReference>
<organism evidence="1 2">
    <name type="scientific">Clathrus columnatus</name>
    <dbReference type="NCBI Taxonomy" id="1419009"/>
    <lineage>
        <taxon>Eukaryota</taxon>
        <taxon>Fungi</taxon>
        <taxon>Dikarya</taxon>
        <taxon>Basidiomycota</taxon>
        <taxon>Agaricomycotina</taxon>
        <taxon>Agaricomycetes</taxon>
        <taxon>Phallomycetidae</taxon>
        <taxon>Phallales</taxon>
        <taxon>Clathraceae</taxon>
        <taxon>Clathrus</taxon>
    </lineage>
</organism>